<keyword evidence="1" id="KW-0175">Coiled coil</keyword>
<protein>
    <submittedName>
        <fullName evidence="3">Uncharacterized protein</fullName>
    </submittedName>
</protein>
<reference evidence="3" key="1">
    <citation type="submission" date="2022-05" db="EMBL/GenBank/DDBJ databases">
        <title>Novel bacterial taxa in a minimal lignocellulolytic consortium and its capacity to transform plastics disclosed by genome-resolved metagenomics.</title>
        <authorList>
            <person name="Rodriguez C.A.D."/>
            <person name="Diaz-Garcia L."/>
            <person name="Herrera K."/>
            <person name="Tarazona N.A."/>
            <person name="Sproer C."/>
            <person name="Overmann J."/>
            <person name="Jimenez D.J."/>
        </authorList>
    </citation>
    <scope>NUCLEOTIDE SEQUENCE</scope>
    <source>
        <strain evidence="3">MAG5</strain>
    </source>
</reference>
<proteinExistence type="predicted"/>
<feature type="transmembrane region" description="Helical" evidence="2">
    <location>
        <begin position="486"/>
        <end position="517"/>
    </location>
</feature>
<dbReference type="Proteomes" id="UP001056756">
    <property type="component" value="Chromosome"/>
</dbReference>
<feature type="coiled-coil region" evidence="1">
    <location>
        <begin position="61"/>
        <end position="108"/>
    </location>
</feature>
<evidence type="ECO:0000256" key="1">
    <source>
        <dbReference type="SAM" id="Coils"/>
    </source>
</evidence>
<sequence>MANQAISTANLSRIEKSLSSIDQKIDVALSTTQSIANANLLNIENSISNINHNIEVVYNEVEQANTRIDATQDSIRQLAQEFREYVRQDQLQKNVQLAETRLVKVRQEIEKKYGHYDEVRRRALGILQAVDISLVRKETIESASEEQLIAAPSYWLAPCLIALSAWINDNKALAEKSVLEALRRDDEKASLFFALVARRGGRYLSGKLWLERYLSQQDPNELKREIVVLIDAFSNGVFGVDARAKCGTIIQKWIEELSQKAGFVEEQRDQWITALRAKQQGLHSNEYQHLAQYSPTWSALKASMEGAKLHNIIFDYFNAIFSKEVNPSVSLVSAVDALLEGLVSEYDEEEQPLKKEERLSELIVNQDGDKNKAQHLFDQEKLFNERVNFTQLLTNFAMYPEKSNASIATQKLAIALSKEWINHAHQDLTAENRSQVPLDVAIQIDKWTGTTRDGSNEEELEQQLKSHIDSEKDHALRNIKLGFGPWFLLSAGIGLAIFAISMPFLFIFAALFILVFFANIHDLNKQKNAIHALYSSMFDNHKTILLAVLSDVVDYRREYSKEDANSEYVEHLLENVSPEHYIYSTYDLNRKVL</sequence>
<organism evidence="3 4">
    <name type="scientific">Candidatus Pristimantibacillus lignocellulolyticus</name>
    <dbReference type="NCBI Taxonomy" id="2994561"/>
    <lineage>
        <taxon>Bacteria</taxon>
        <taxon>Bacillati</taxon>
        <taxon>Bacillota</taxon>
        <taxon>Bacilli</taxon>
        <taxon>Bacillales</taxon>
        <taxon>Paenibacillaceae</taxon>
        <taxon>Candidatus Pristimantibacillus</taxon>
    </lineage>
</organism>
<keyword evidence="2" id="KW-0472">Membrane</keyword>
<accession>A0A9J6ZGX9</accession>
<name>A0A9J6ZGX9_9BACL</name>
<evidence type="ECO:0000313" key="3">
    <source>
        <dbReference type="EMBL" id="URN95451.1"/>
    </source>
</evidence>
<evidence type="ECO:0000313" key="4">
    <source>
        <dbReference type="Proteomes" id="UP001056756"/>
    </source>
</evidence>
<evidence type="ECO:0000256" key="2">
    <source>
        <dbReference type="SAM" id="Phobius"/>
    </source>
</evidence>
<dbReference type="AlphaFoldDB" id="A0A9J6ZGX9"/>
<dbReference type="EMBL" id="CP097899">
    <property type="protein sequence ID" value="URN95451.1"/>
    <property type="molecule type" value="Genomic_DNA"/>
</dbReference>
<keyword evidence="2" id="KW-0812">Transmembrane</keyword>
<gene>
    <name evidence="3" type="ORF">NAG76_04105</name>
</gene>
<dbReference type="KEGG" id="plig:NAG76_04105"/>
<keyword evidence="2" id="KW-1133">Transmembrane helix</keyword>